<organism evidence="3 4">
    <name type="scientific">Abyssibacter profundi</name>
    <dbReference type="NCBI Taxonomy" id="2182787"/>
    <lineage>
        <taxon>Bacteria</taxon>
        <taxon>Pseudomonadati</taxon>
        <taxon>Pseudomonadota</taxon>
        <taxon>Gammaproteobacteria</taxon>
        <taxon>Chromatiales</taxon>
        <taxon>Oceanococcaceae</taxon>
        <taxon>Abyssibacter</taxon>
    </lineage>
</organism>
<keyword evidence="2" id="KW-0732">Signal</keyword>
<accession>A0A383XPZ5</accession>
<feature type="chain" id="PRO_5016657498" description="Secreted protein" evidence="2">
    <location>
        <begin position="19"/>
        <end position="107"/>
    </location>
</feature>
<evidence type="ECO:0000313" key="4">
    <source>
        <dbReference type="Proteomes" id="UP000251800"/>
    </source>
</evidence>
<dbReference type="Proteomes" id="UP000251800">
    <property type="component" value="Unassembled WGS sequence"/>
</dbReference>
<reference evidence="3 4" key="1">
    <citation type="submission" date="2018-05" db="EMBL/GenBank/DDBJ databases">
        <title>Abyssibacter profundi OUC007T gen. nov., sp. nov, a marine bacterium isolated from seawater of the Mariana Trench.</title>
        <authorList>
            <person name="Zhou S."/>
        </authorList>
    </citation>
    <scope>NUCLEOTIDE SEQUENCE [LARGE SCALE GENOMIC DNA]</scope>
    <source>
        <strain evidence="3 4">OUC007</strain>
    </source>
</reference>
<protein>
    <recommendedName>
        <fullName evidence="5">Secreted protein</fullName>
    </recommendedName>
</protein>
<evidence type="ECO:0008006" key="5">
    <source>
        <dbReference type="Google" id="ProtNLM"/>
    </source>
</evidence>
<dbReference type="EMBL" id="QEQK01000019">
    <property type="protein sequence ID" value="PWN54699.1"/>
    <property type="molecule type" value="Genomic_DNA"/>
</dbReference>
<feature type="signal peptide" evidence="2">
    <location>
        <begin position="1"/>
        <end position="18"/>
    </location>
</feature>
<evidence type="ECO:0000313" key="3">
    <source>
        <dbReference type="EMBL" id="PWN54699.1"/>
    </source>
</evidence>
<feature type="compositionally biased region" description="Basic and acidic residues" evidence="1">
    <location>
        <begin position="45"/>
        <end position="61"/>
    </location>
</feature>
<proteinExistence type="predicted"/>
<dbReference type="AlphaFoldDB" id="A0A383XPZ5"/>
<feature type="region of interest" description="Disordered" evidence="1">
    <location>
        <begin position="35"/>
        <end position="107"/>
    </location>
</feature>
<comment type="caution">
    <text evidence="3">The sequence shown here is derived from an EMBL/GenBank/DDBJ whole genome shotgun (WGS) entry which is preliminary data.</text>
</comment>
<keyword evidence="4" id="KW-1185">Reference proteome</keyword>
<name>A0A383XPZ5_9GAMM</name>
<dbReference type="RefSeq" id="WP_109721507.1">
    <property type="nucleotide sequence ID" value="NZ_QEQK01000019.1"/>
</dbReference>
<evidence type="ECO:0000256" key="2">
    <source>
        <dbReference type="SAM" id="SignalP"/>
    </source>
</evidence>
<sequence>MKNITFATLLLVSTGALAHGNHGFDDYVPIVPAPAVEEDTTDCEPTTRDEAGQRPGADRASSDAGKNATDPGGEAGNSPSAASKPAKPCRQNPQTMPGEPNEPESSS</sequence>
<evidence type="ECO:0000256" key="1">
    <source>
        <dbReference type="SAM" id="MobiDB-lite"/>
    </source>
</evidence>
<gene>
    <name evidence="3" type="ORF">DEH80_15875</name>
</gene>